<dbReference type="InterPro" id="IPR019004">
    <property type="entry name" value="YqeY/Aim41"/>
</dbReference>
<protein>
    <recommendedName>
        <fullName evidence="3">GatB/YqeY domain-containing protein</fullName>
    </recommendedName>
</protein>
<evidence type="ECO:0000313" key="2">
    <source>
        <dbReference type="Proteomes" id="UP000294616"/>
    </source>
</evidence>
<dbReference type="EMBL" id="SMGO01000002">
    <property type="protein sequence ID" value="TCK83540.1"/>
    <property type="molecule type" value="Genomic_DNA"/>
</dbReference>
<dbReference type="InterPro" id="IPR003789">
    <property type="entry name" value="Asn/Gln_tRNA_amidoTrase-B-like"/>
</dbReference>
<proteinExistence type="predicted"/>
<comment type="caution">
    <text evidence="1">The sequence shown here is derived from an EMBL/GenBank/DDBJ whole genome shotgun (WGS) entry which is preliminary data.</text>
</comment>
<dbReference type="Gene3D" id="1.10.1510.10">
    <property type="entry name" value="Uncharacterised protein YqeY/AIM41 PF09424, N-terminal domain"/>
    <property type="match status" value="1"/>
</dbReference>
<evidence type="ECO:0008006" key="3">
    <source>
        <dbReference type="Google" id="ProtNLM"/>
    </source>
</evidence>
<organism evidence="1 2">
    <name type="scientific">Albibacterium bauzanense</name>
    <dbReference type="NCBI Taxonomy" id="653929"/>
    <lineage>
        <taxon>Bacteria</taxon>
        <taxon>Pseudomonadati</taxon>
        <taxon>Bacteroidota</taxon>
        <taxon>Sphingobacteriia</taxon>
        <taxon>Sphingobacteriales</taxon>
        <taxon>Sphingobacteriaceae</taxon>
        <taxon>Albibacterium</taxon>
    </lineage>
</organism>
<reference evidence="1 2" key="1">
    <citation type="submission" date="2019-03" db="EMBL/GenBank/DDBJ databases">
        <title>Genomic Encyclopedia of Archaeal and Bacterial Type Strains, Phase II (KMG-II): from individual species to whole genera.</title>
        <authorList>
            <person name="Goeker M."/>
        </authorList>
    </citation>
    <scope>NUCLEOTIDE SEQUENCE [LARGE SCALE GENOMIC DNA]</scope>
    <source>
        <strain evidence="1 2">DSM 22554</strain>
    </source>
</reference>
<dbReference type="Gene3D" id="1.10.10.410">
    <property type="match status" value="1"/>
</dbReference>
<dbReference type="PANTHER" id="PTHR28055:SF1">
    <property type="entry name" value="ALTERED INHERITANCE OF MITOCHONDRIA PROTEIN 41, MITOCHONDRIAL"/>
    <property type="match status" value="1"/>
</dbReference>
<dbReference type="AlphaFoldDB" id="A0A4R1LY77"/>
<dbReference type="OrthoDB" id="9788127at2"/>
<dbReference type="Pfam" id="PF09424">
    <property type="entry name" value="YqeY"/>
    <property type="match status" value="1"/>
</dbReference>
<gene>
    <name evidence="1" type="ORF">C8N28_2142</name>
</gene>
<dbReference type="RefSeq" id="WP_132224611.1">
    <property type="nucleotide sequence ID" value="NZ_SMGO01000002.1"/>
</dbReference>
<sequence>MALKNQIDQDIKAAMLAKDQARLRGLRAIKSAILMAETEKNAGVFNEESEIKVLQRLIKQRKESAEIYQQQNRPDLYAIEKEEQDVIESYLPKQLDRDEIRKIILSIIEENGFTSIKDMGKVMGMSNKILAGKADGKTISEIVKEVLAP</sequence>
<accession>A0A4R1LY77</accession>
<dbReference type="InterPro" id="IPR023168">
    <property type="entry name" value="GatB_Yqey_C_2"/>
</dbReference>
<dbReference type="SUPFAM" id="SSF89095">
    <property type="entry name" value="GatB/YqeY motif"/>
    <property type="match status" value="1"/>
</dbReference>
<dbReference type="PANTHER" id="PTHR28055">
    <property type="entry name" value="ALTERED INHERITANCE OF MITOCHONDRIA PROTEIN 41, MITOCHONDRIAL"/>
    <property type="match status" value="1"/>
</dbReference>
<dbReference type="GO" id="GO:0016884">
    <property type="term" value="F:carbon-nitrogen ligase activity, with glutamine as amido-N-donor"/>
    <property type="evidence" value="ECO:0007669"/>
    <property type="project" value="InterPro"/>
</dbReference>
<name>A0A4R1LY77_9SPHI</name>
<keyword evidence="2" id="KW-1185">Reference proteome</keyword>
<evidence type="ECO:0000313" key="1">
    <source>
        <dbReference type="EMBL" id="TCK83540.1"/>
    </source>
</evidence>
<dbReference type="Proteomes" id="UP000294616">
    <property type="component" value="Unassembled WGS sequence"/>
</dbReference>
<dbReference type="InterPro" id="IPR042184">
    <property type="entry name" value="YqeY/Aim41_N"/>
</dbReference>